<evidence type="ECO:0000259" key="1">
    <source>
        <dbReference type="Pfam" id="PF16761"/>
    </source>
</evidence>
<dbReference type="Proteomes" id="UP000729357">
    <property type="component" value="Unassembled WGS sequence"/>
</dbReference>
<dbReference type="GO" id="GO:0070824">
    <property type="term" value="C:SHREC complex"/>
    <property type="evidence" value="ECO:0007669"/>
    <property type="project" value="InterPro"/>
</dbReference>
<organism evidence="2 3">
    <name type="scientific">Aureobasidium melanogenum</name>
    <name type="common">Aureobasidium pullulans var. melanogenum</name>
    <dbReference type="NCBI Taxonomy" id="46634"/>
    <lineage>
        <taxon>Eukaryota</taxon>
        <taxon>Fungi</taxon>
        <taxon>Dikarya</taxon>
        <taxon>Ascomycota</taxon>
        <taxon>Pezizomycotina</taxon>
        <taxon>Dothideomycetes</taxon>
        <taxon>Dothideomycetidae</taxon>
        <taxon>Dothideales</taxon>
        <taxon>Saccotheciaceae</taxon>
        <taxon>Aureobasidium</taxon>
    </lineage>
</organism>
<evidence type="ECO:0000313" key="3">
    <source>
        <dbReference type="Proteomes" id="UP000729357"/>
    </source>
</evidence>
<dbReference type="PANTHER" id="PTHR38046:SF1">
    <property type="entry name" value="CRYPTIC LOCI REGULATOR 2"/>
    <property type="match status" value="1"/>
</dbReference>
<sequence length="243" mass="27152">MASSQRSTAVESQTTFCLWFHYCYVSCTSSWHDHSDPQTTYLLSNFETNLNVDTSTINDKDVKIWRLDLLNNSDGDATKRSSRAEDVAAEEDRMEGYLNSIEKECEKVFENPLTPSLSLATPVFAISILHLISPPQTSQPQLAGHTTERIFYDPNDDDASTSDKASGTHIFSHPTDIMKSLPAGYALMHRVRSNTTNRAGDLHLWGHPSGLDFNSAAKFVKHLKWLIKGRVGDCECPPCNGQR</sequence>
<name>A0A9P8FA23_AURME</name>
<comment type="caution">
    <text evidence="2">The sequence shown here is derived from an EMBL/GenBank/DDBJ whole genome shotgun (WGS) entry which is preliminary data.</text>
</comment>
<dbReference type="GO" id="GO:0031934">
    <property type="term" value="C:mating-type region heterochromatin"/>
    <property type="evidence" value="ECO:0007669"/>
    <property type="project" value="TreeGrafter"/>
</dbReference>
<gene>
    <name evidence="2" type="ORF">KCU98_g17159</name>
</gene>
<dbReference type="InterPro" id="IPR031915">
    <property type="entry name" value="Clr2_N"/>
</dbReference>
<protein>
    <recommendedName>
        <fullName evidence="1">Cryptic loci regulator 2 N-terminal domain-containing protein</fullName>
    </recommendedName>
</protein>
<dbReference type="EMBL" id="JAHFXS010004136">
    <property type="protein sequence ID" value="KAG9957265.1"/>
    <property type="molecule type" value="Genomic_DNA"/>
</dbReference>
<dbReference type="GO" id="GO:0030466">
    <property type="term" value="P:silent mating-type cassette heterochromatin formation"/>
    <property type="evidence" value="ECO:0007669"/>
    <property type="project" value="TreeGrafter"/>
</dbReference>
<reference evidence="2" key="1">
    <citation type="journal article" date="2021" name="J Fungi (Basel)">
        <title>Virulence traits and population genomics of the black yeast Aureobasidium melanogenum.</title>
        <authorList>
            <person name="Cernosa A."/>
            <person name="Sun X."/>
            <person name="Gostincar C."/>
            <person name="Fang C."/>
            <person name="Gunde-Cimerman N."/>
            <person name="Song Z."/>
        </authorList>
    </citation>
    <scope>NUCLEOTIDE SEQUENCE</scope>
    <source>
        <strain evidence="2">EXF-9298</strain>
    </source>
</reference>
<evidence type="ECO:0000313" key="2">
    <source>
        <dbReference type="EMBL" id="KAG9957265.1"/>
    </source>
</evidence>
<dbReference type="Pfam" id="PF16761">
    <property type="entry name" value="Clr2_transil"/>
    <property type="match status" value="1"/>
</dbReference>
<reference evidence="2" key="2">
    <citation type="submission" date="2021-08" db="EMBL/GenBank/DDBJ databases">
        <authorList>
            <person name="Gostincar C."/>
            <person name="Sun X."/>
            <person name="Song Z."/>
            <person name="Gunde-Cimerman N."/>
        </authorList>
    </citation>
    <scope>NUCLEOTIDE SEQUENCE</scope>
    <source>
        <strain evidence="2">EXF-9298</strain>
    </source>
</reference>
<keyword evidence="3" id="KW-1185">Reference proteome</keyword>
<dbReference type="PANTHER" id="PTHR38046">
    <property type="entry name" value="CRYPTIC LOCI REGULATOR 2"/>
    <property type="match status" value="1"/>
</dbReference>
<dbReference type="AlphaFoldDB" id="A0A9P8FA23"/>
<dbReference type="InterPro" id="IPR038986">
    <property type="entry name" value="Clr2"/>
</dbReference>
<accession>A0A9P8FA23</accession>
<dbReference type="GO" id="GO:0033553">
    <property type="term" value="C:rDNA heterochromatin"/>
    <property type="evidence" value="ECO:0007669"/>
    <property type="project" value="TreeGrafter"/>
</dbReference>
<feature type="non-terminal residue" evidence="2">
    <location>
        <position position="243"/>
    </location>
</feature>
<proteinExistence type="predicted"/>
<feature type="domain" description="Cryptic loci regulator 2 N-terminal" evidence="1">
    <location>
        <begin position="177"/>
        <end position="239"/>
    </location>
</feature>